<keyword evidence="2" id="KW-0472">Membrane</keyword>
<keyword evidence="4" id="KW-1185">Reference proteome</keyword>
<dbReference type="Proteomes" id="UP001055336">
    <property type="component" value="Chromosome"/>
</dbReference>
<reference evidence="3" key="1">
    <citation type="submission" date="2022-08" db="EMBL/GenBank/DDBJ databases">
        <title>Whole genome sequencing of non-tuberculosis mycobacteria type-strains.</title>
        <authorList>
            <person name="Igarashi Y."/>
            <person name="Osugi A."/>
            <person name="Mitarai S."/>
        </authorList>
    </citation>
    <scope>NUCLEOTIDE SEQUENCE</scope>
    <source>
        <strain evidence="3">DSM 45127</strain>
    </source>
</reference>
<feature type="compositionally biased region" description="Polar residues" evidence="1">
    <location>
        <begin position="110"/>
        <end position="132"/>
    </location>
</feature>
<gene>
    <name evidence="3" type="ORF">MKK62_01885</name>
</gene>
<accession>A0ABY3VL40</accession>
<proteinExistence type="predicted"/>
<dbReference type="EMBL" id="CP092488">
    <property type="protein sequence ID" value="UMB70121.1"/>
    <property type="molecule type" value="Genomic_DNA"/>
</dbReference>
<feature type="transmembrane region" description="Helical" evidence="2">
    <location>
        <begin position="12"/>
        <end position="34"/>
    </location>
</feature>
<protein>
    <recommendedName>
        <fullName evidence="5">Serine/threonine protein kinase</fullName>
    </recommendedName>
</protein>
<keyword evidence="2" id="KW-0812">Transmembrane</keyword>
<feature type="region of interest" description="Disordered" evidence="1">
    <location>
        <begin position="43"/>
        <end position="65"/>
    </location>
</feature>
<sequence length="240" mass="25601">MIVTELAETSLAYFLGELAAMSLIPVAGAILLIAGIRRRSRVRQLPPDGPSSPEPPEHHPVAQPSRSSTAMIVVGLIVLAGGLAQIASRATADLTPQRRDTPPSLKVGQCVSQSSLSTKNMSPNPQSCDSPDSTLEVASTGGGSAACPDGKLKDSQYAVLFDKSTTLCFMLNLKQGRCYSVEGTSENPVFVESACDGLLPVVEVVKRIEGDYDRSLCPEATKAVFYLKPARLYCLQQLHR</sequence>
<keyword evidence="2" id="KW-1133">Transmembrane helix</keyword>
<evidence type="ECO:0008006" key="5">
    <source>
        <dbReference type="Google" id="ProtNLM"/>
    </source>
</evidence>
<evidence type="ECO:0000256" key="1">
    <source>
        <dbReference type="SAM" id="MobiDB-lite"/>
    </source>
</evidence>
<name>A0ABY3VL40_9MYCO</name>
<dbReference type="RefSeq" id="WP_240261849.1">
    <property type="nucleotide sequence ID" value="NZ_CP092488.2"/>
</dbReference>
<evidence type="ECO:0000313" key="4">
    <source>
        <dbReference type="Proteomes" id="UP001055336"/>
    </source>
</evidence>
<evidence type="ECO:0000313" key="3">
    <source>
        <dbReference type="EMBL" id="UMB70121.1"/>
    </source>
</evidence>
<evidence type="ECO:0000256" key="2">
    <source>
        <dbReference type="SAM" id="Phobius"/>
    </source>
</evidence>
<organism evidence="3 4">
    <name type="scientific">Mycobacterium paraterrae</name>
    <dbReference type="NCBI Taxonomy" id="577492"/>
    <lineage>
        <taxon>Bacteria</taxon>
        <taxon>Bacillati</taxon>
        <taxon>Actinomycetota</taxon>
        <taxon>Actinomycetes</taxon>
        <taxon>Mycobacteriales</taxon>
        <taxon>Mycobacteriaceae</taxon>
        <taxon>Mycobacterium</taxon>
    </lineage>
</organism>
<feature type="region of interest" description="Disordered" evidence="1">
    <location>
        <begin position="94"/>
        <end position="132"/>
    </location>
</feature>